<dbReference type="eggNOG" id="COG0470">
    <property type="taxonomic scope" value="Bacteria"/>
</dbReference>
<dbReference type="InterPro" id="IPR027417">
    <property type="entry name" value="P-loop_NTPase"/>
</dbReference>
<sequence>MLFSDIKGLDEVKERLINAVTHEQVAHAQLFLGKPGSPNLPMALAFASYLNCENKQPNDACGACPSCVKNTKFIHPDVHFVFPVSATKNVTGKDVVSTSFLKEWRTFLMENAFGNLDSWSGYYGGEDKQVNISKEESRQIIKNLSLKAFEGKYKVMIIWLPEYMHPSAANGILKILEEPPEQTIFLLVSNDSERLLTTILSRTQVVTIPKFTDESIVATLVEKLGIDHQKAAELAHLADGDLNLAIKLNNNIEDNSHQQFADWMRDCFKKDYTQLVARSDEFHSMNKVAQKSLLQYALNMLRESLIYETTPELKRVSGKIDSFVENFSKVVDGDKVARISGMINEAYYHLERNASAKIIFLDLSLRIARVIK</sequence>
<evidence type="ECO:0000313" key="2">
    <source>
        <dbReference type="Proteomes" id="UP000011135"/>
    </source>
</evidence>
<dbReference type="RefSeq" id="WP_009581371.1">
    <property type="nucleotide sequence ID" value="NZ_AMZN01000055.1"/>
</dbReference>
<dbReference type="PANTHER" id="PTHR11669">
    <property type="entry name" value="REPLICATION FACTOR C / DNA POLYMERASE III GAMMA-TAU SUBUNIT"/>
    <property type="match status" value="1"/>
</dbReference>
<organism evidence="1 2">
    <name type="scientific">Fulvivirga imtechensis AK7</name>
    <dbReference type="NCBI Taxonomy" id="1237149"/>
    <lineage>
        <taxon>Bacteria</taxon>
        <taxon>Pseudomonadati</taxon>
        <taxon>Bacteroidota</taxon>
        <taxon>Cytophagia</taxon>
        <taxon>Cytophagales</taxon>
        <taxon>Fulvivirgaceae</taxon>
        <taxon>Fulvivirga</taxon>
    </lineage>
</organism>
<gene>
    <name evidence="1" type="ORF">C900_03960</name>
</gene>
<protein>
    <submittedName>
        <fullName evidence="1">DNA polymerase III delta prime subunit</fullName>
    </submittedName>
</protein>
<evidence type="ECO:0000313" key="1">
    <source>
        <dbReference type="EMBL" id="ELR70275.1"/>
    </source>
</evidence>
<dbReference type="Gene3D" id="3.40.50.300">
    <property type="entry name" value="P-loop containing nucleotide triphosphate hydrolases"/>
    <property type="match status" value="1"/>
</dbReference>
<dbReference type="SUPFAM" id="SSF52540">
    <property type="entry name" value="P-loop containing nucleoside triphosphate hydrolases"/>
    <property type="match status" value="1"/>
</dbReference>
<dbReference type="EMBL" id="AMZN01000055">
    <property type="protein sequence ID" value="ELR70275.1"/>
    <property type="molecule type" value="Genomic_DNA"/>
</dbReference>
<dbReference type="PATRIC" id="fig|1237149.3.peg.3722"/>
<dbReference type="InterPro" id="IPR050238">
    <property type="entry name" value="DNA_Rep/Repair_Clamp_Loader"/>
</dbReference>
<accession>L8JN88</accession>
<dbReference type="OrthoDB" id="9811073at2"/>
<dbReference type="AlphaFoldDB" id="L8JN88"/>
<dbReference type="Pfam" id="PF13177">
    <property type="entry name" value="DNA_pol3_delta2"/>
    <property type="match status" value="1"/>
</dbReference>
<comment type="caution">
    <text evidence="1">The sequence shown here is derived from an EMBL/GenBank/DDBJ whole genome shotgun (WGS) entry which is preliminary data.</text>
</comment>
<dbReference type="STRING" id="1237149.C900_03960"/>
<keyword evidence="2" id="KW-1185">Reference proteome</keyword>
<proteinExistence type="predicted"/>
<dbReference type="GO" id="GO:0006261">
    <property type="term" value="P:DNA-templated DNA replication"/>
    <property type="evidence" value="ECO:0007669"/>
    <property type="project" value="TreeGrafter"/>
</dbReference>
<dbReference type="PANTHER" id="PTHR11669:SF8">
    <property type="entry name" value="DNA POLYMERASE III SUBUNIT DELTA"/>
    <property type="match status" value="1"/>
</dbReference>
<name>L8JN88_9BACT</name>
<dbReference type="Proteomes" id="UP000011135">
    <property type="component" value="Unassembled WGS sequence"/>
</dbReference>
<reference evidence="1 2" key="1">
    <citation type="submission" date="2012-12" db="EMBL/GenBank/DDBJ databases">
        <title>Genome assembly of Fulvivirga imtechensis AK7.</title>
        <authorList>
            <person name="Nupur N."/>
            <person name="Khatri I."/>
            <person name="Kumar R."/>
            <person name="Subramanian S."/>
            <person name="Pinnaka A."/>
        </authorList>
    </citation>
    <scope>NUCLEOTIDE SEQUENCE [LARGE SCALE GENOMIC DNA]</scope>
    <source>
        <strain evidence="1 2">AK7</strain>
    </source>
</reference>